<comment type="caution">
    <text evidence="1">The sequence shown here is derived from an EMBL/GenBank/DDBJ whole genome shotgun (WGS) entry which is preliminary data.</text>
</comment>
<accession>A0AAW3WV89</accession>
<dbReference type="EMBL" id="JACNYO010000026">
    <property type="protein sequence ID" value="MBC3214659.1"/>
    <property type="molecule type" value="Genomic_DNA"/>
</dbReference>
<gene>
    <name evidence="1" type="ORF">H8J20_21205</name>
</gene>
<evidence type="ECO:0000313" key="2">
    <source>
        <dbReference type="Proteomes" id="UP000659084"/>
    </source>
</evidence>
<organism evidence="1 2">
    <name type="scientific">Serratia fonticola</name>
    <dbReference type="NCBI Taxonomy" id="47917"/>
    <lineage>
        <taxon>Bacteria</taxon>
        <taxon>Pseudomonadati</taxon>
        <taxon>Pseudomonadota</taxon>
        <taxon>Gammaproteobacteria</taxon>
        <taxon>Enterobacterales</taxon>
        <taxon>Yersiniaceae</taxon>
        <taxon>Serratia</taxon>
    </lineage>
</organism>
<dbReference type="RefSeq" id="WP_155621821.1">
    <property type="nucleotide sequence ID" value="NZ_JACBIV010000020.1"/>
</dbReference>
<reference evidence="1" key="1">
    <citation type="submission" date="2020-08" db="EMBL/GenBank/DDBJ databases">
        <title>Food and environmental bacterial isolates.</title>
        <authorList>
            <person name="Richter L."/>
            <person name="Du Plessis E.M."/>
            <person name="Duvenage S."/>
            <person name="Allam M."/>
            <person name="Korsten L."/>
        </authorList>
    </citation>
    <scope>NUCLEOTIDE SEQUENCE</scope>
    <source>
        <strain evidence="1">UPMP2127</strain>
    </source>
</reference>
<evidence type="ECO:0000313" key="1">
    <source>
        <dbReference type="EMBL" id="MBC3214659.1"/>
    </source>
</evidence>
<dbReference type="Proteomes" id="UP000659084">
    <property type="component" value="Unassembled WGS sequence"/>
</dbReference>
<sequence length="46" mass="5146">MSLPPIAQQTKPLWSEHIDVTLNCKHLPTHCKAAAAPAKGREQQWL</sequence>
<dbReference type="AlphaFoldDB" id="A0AAW3WV89"/>
<name>A0AAW3WV89_SERFO</name>
<proteinExistence type="predicted"/>
<protein>
    <submittedName>
        <fullName evidence="1">Uncharacterized protein</fullName>
    </submittedName>
</protein>